<evidence type="ECO:0000313" key="3">
    <source>
        <dbReference type="EMBL" id="MPW25961.1"/>
    </source>
</evidence>
<dbReference type="EMBL" id="WHNX01000012">
    <property type="protein sequence ID" value="MPW25961.1"/>
    <property type="molecule type" value="Genomic_DNA"/>
</dbReference>
<gene>
    <name evidence="3" type="ORF">GC105_09175</name>
</gene>
<evidence type="ECO:0000256" key="1">
    <source>
        <dbReference type="ARBA" id="ARBA00022612"/>
    </source>
</evidence>
<dbReference type="Proteomes" id="UP000440004">
    <property type="component" value="Unassembled WGS sequence"/>
</dbReference>
<dbReference type="Gene3D" id="1.10.10.1400">
    <property type="entry name" value="Terminase, small subunit, N-terminal DNA-binding domain, HTH motif"/>
    <property type="match status" value="1"/>
</dbReference>
<dbReference type="AlphaFoldDB" id="A0A6A7K9H8"/>
<dbReference type="Pfam" id="PF03592">
    <property type="entry name" value="Terminase_2"/>
    <property type="match status" value="1"/>
</dbReference>
<dbReference type="InterPro" id="IPR052404">
    <property type="entry name" value="SPP1-like_terminase"/>
</dbReference>
<keyword evidence="2" id="KW-0231">Viral genome packaging</keyword>
<dbReference type="GO" id="GO:0051276">
    <property type="term" value="P:chromosome organization"/>
    <property type="evidence" value="ECO:0007669"/>
    <property type="project" value="InterPro"/>
</dbReference>
<organism evidence="3 4">
    <name type="scientific">Alkalibaculum sporogenes</name>
    <dbReference type="NCBI Taxonomy" id="2655001"/>
    <lineage>
        <taxon>Bacteria</taxon>
        <taxon>Bacillati</taxon>
        <taxon>Bacillota</taxon>
        <taxon>Clostridia</taxon>
        <taxon>Eubacteriales</taxon>
        <taxon>Eubacteriaceae</taxon>
        <taxon>Alkalibaculum</taxon>
    </lineage>
</organism>
<dbReference type="RefSeq" id="WP_152803955.1">
    <property type="nucleotide sequence ID" value="NZ_WHNX01000012.1"/>
</dbReference>
<reference evidence="3 4" key="1">
    <citation type="submission" date="2019-10" db="EMBL/GenBank/DDBJ databases">
        <title>Alkalibaculum tamaniensis sp.nov., a new alkaliphilic acetogen, isolated on methoxylated aromatics from a mud volcano.</title>
        <authorList>
            <person name="Khomyakova M.A."/>
            <person name="Merkel A.Y."/>
            <person name="Bonch-Osmolovskaya E.A."/>
            <person name="Slobodkin A.I."/>
        </authorList>
    </citation>
    <scope>NUCLEOTIDE SEQUENCE [LARGE SCALE GENOMIC DNA]</scope>
    <source>
        <strain evidence="3 4">M08DMB</strain>
    </source>
</reference>
<sequence>MSNLTEKQKLFINEYLIDLNATRAYKEVYKSTKKDETARANSSRLLKKQKIIDYLDAQMKEREKRTEITQDKVLKELAKIGFADIKDYLEYKTAKTVVGYEEGEPIIDYSQIIDVIDSKNVDTSIIQEVSISKDGTFKFKLYDKQRALTDIGKHLGMFTDKTEISGDIGLKVIVDYGDDKGS</sequence>
<evidence type="ECO:0000313" key="4">
    <source>
        <dbReference type="Proteomes" id="UP000440004"/>
    </source>
</evidence>
<dbReference type="InterPro" id="IPR005335">
    <property type="entry name" value="Terminase_ssu"/>
</dbReference>
<name>A0A6A7K9H8_9FIRM</name>
<dbReference type="PANTHER" id="PTHR41328:SF2">
    <property type="entry name" value="TERMINASE SMALL SUBUNIT"/>
    <property type="match status" value="1"/>
</dbReference>
<dbReference type="InterPro" id="IPR038713">
    <property type="entry name" value="Terminase_Gp1_N_sf"/>
</dbReference>
<proteinExistence type="predicted"/>
<dbReference type="PANTHER" id="PTHR41328">
    <property type="entry name" value="TERMINASE SMALL SUBUNIT-RELATED"/>
    <property type="match status" value="1"/>
</dbReference>
<keyword evidence="4" id="KW-1185">Reference proteome</keyword>
<keyword evidence="1" id="KW-1188">Viral release from host cell</keyword>
<comment type="caution">
    <text evidence="3">The sequence shown here is derived from an EMBL/GenBank/DDBJ whole genome shotgun (WGS) entry which is preliminary data.</text>
</comment>
<evidence type="ECO:0000256" key="2">
    <source>
        <dbReference type="ARBA" id="ARBA00023219"/>
    </source>
</evidence>
<accession>A0A6A7K9H8</accession>
<protein>
    <submittedName>
        <fullName evidence="3">Terminase small subunit</fullName>
    </submittedName>
</protein>